<gene>
    <name evidence="1" type="ORF">J3R75_003104</name>
</gene>
<evidence type="ECO:0000313" key="2">
    <source>
        <dbReference type="Proteomes" id="UP001238163"/>
    </source>
</evidence>
<comment type="caution">
    <text evidence="1">The sequence shown here is derived from an EMBL/GenBank/DDBJ whole genome shotgun (WGS) entry which is preliminary data.</text>
</comment>
<dbReference type="RefSeq" id="WP_307263146.1">
    <property type="nucleotide sequence ID" value="NZ_JAUSVL010000001.1"/>
</dbReference>
<dbReference type="EMBL" id="JAUSVL010000001">
    <property type="protein sequence ID" value="MDQ0290997.1"/>
    <property type="molecule type" value="Genomic_DNA"/>
</dbReference>
<keyword evidence="2" id="KW-1185">Reference proteome</keyword>
<evidence type="ECO:0000313" key="1">
    <source>
        <dbReference type="EMBL" id="MDQ0290997.1"/>
    </source>
</evidence>
<accession>A0AAE4AR23</accession>
<proteinExistence type="predicted"/>
<sequence>MEKKNVIWFSRHQPTATQLAECEQRGWNVVALDQGIELGARNIMDDGDVYAIGQALLGLAAEHNAAAIIGVWAAPMQEALARTAQDAVQKSEWSGVECYAAWNVTRPVEGGKPVFEHRRFCAVGRLAASALRWSK</sequence>
<name>A0AAE4AR23_9BACT</name>
<organism evidence="1 2">
    <name type="scientific">Oligosphaera ethanolica</name>
    <dbReference type="NCBI Taxonomy" id="760260"/>
    <lineage>
        <taxon>Bacteria</taxon>
        <taxon>Pseudomonadati</taxon>
        <taxon>Lentisphaerota</taxon>
        <taxon>Oligosphaeria</taxon>
        <taxon>Oligosphaerales</taxon>
        <taxon>Oligosphaeraceae</taxon>
        <taxon>Oligosphaera</taxon>
    </lineage>
</organism>
<reference evidence="1" key="1">
    <citation type="submission" date="2023-07" db="EMBL/GenBank/DDBJ databases">
        <title>Genomic Encyclopedia of Type Strains, Phase IV (KMG-IV): sequencing the most valuable type-strain genomes for metagenomic binning, comparative biology and taxonomic classification.</title>
        <authorList>
            <person name="Goeker M."/>
        </authorList>
    </citation>
    <scope>NUCLEOTIDE SEQUENCE</scope>
    <source>
        <strain evidence="1">DSM 24202</strain>
    </source>
</reference>
<protein>
    <submittedName>
        <fullName evidence="1">Uncharacterized protein</fullName>
    </submittedName>
</protein>
<dbReference type="AlphaFoldDB" id="A0AAE4AR23"/>
<dbReference type="Proteomes" id="UP001238163">
    <property type="component" value="Unassembled WGS sequence"/>
</dbReference>